<evidence type="ECO:0000313" key="2">
    <source>
        <dbReference type="EMBL" id="AVZ45320.1"/>
    </source>
</evidence>
<dbReference type="KEGG" id="vg:62612244"/>
<dbReference type="EMBL" id="MH051333">
    <property type="protein sequence ID" value="AVZ45320.1"/>
    <property type="molecule type" value="Genomic_DNA"/>
</dbReference>
<evidence type="ECO:0000313" key="3">
    <source>
        <dbReference type="Proteomes" id="UP000297203"/>
    </source>
</evidence>
<dbReference type="RefSeq" id="YP_009984889.1">
    <property type="nucleotide sequence ID" value="NC_052654.1"/>
</dbReference>
<dbReference type="Pfam" id="PF18668">
    <property type="entry name" value="Tail_spike_N"/>
    <property type="match status" value="1"/>
</dbReference>
<proteinExistence type="predicted"/>
<reference evidence="2 3" key="1">
    <citation type="submission" date="2018-03" db="EMBL/GenBank/DDBJ databases">
        <title>Isolation of Bacteriophages against O121, O145 and O157 Shiga Toxin-Producing Escherichia coli (STEC) from Non-Fecal Composts and the Potential Use for Improvement of Produce Safety.</title>
        <authorList>
            <person name="Liao Y.-T."/>
            <person name="Quintela I.A."/>
            <person name="Bridges D.F."/>
            <person name="Liu F."/>
            <person name="Sun X."/>
            <person name="Wu V.C."/>
        </authorList>
    </citation>
    <scope>NUCLEOTIDE SEQUENCE [LARGE SCALE GENOMIC DNA]</scope>
</reference>
<evidence type="ECO:0000259" key="1">
    <source>
        <dbReference type="Pfam" id="PF18668"/>
    </source>
</evidence>
<keyword evidence="2" id="KW-0326">Glycosidase</keyword>
<feature type="domain" description="Tail spike TSP1/Gp66 N-terminal" evidence="1">
    <location>
        <begin position="93"/>
        <end position="150"/>
    </location>
</feature>
<dbReference type="Proteomes" id="UP000297203">
    <property type="component" value="Genome"/>
</dbReference>
<dbReference type="InterPro" id="IPR040775">
    <property type="entry name" value="Tail_spike_N"/>
</dbReference>
<protein>
    <submittedName>
        <fullName evidence="2">Tail spike protein</fullName>
        <ecNumber evidence="2">3.2.1.129</ecNumber>
    </submittedName>
</protein>
<organism evidence="2 3">
    <name type="scientific">Escherichia phage vB_EcoM-Ro121c4YLVW</name>
    <dbReference type="NCBI Taxonomy" id="2144176"/>
    <lineage>
        <taxon>Viruses</taxon>
        <taxon>Duplodnaviria</taxon>
        <taxon>Heunggongvirae</taxon>
        <taxon>Uroviricota</taxon>
        <taxon>Caudoviricetes</taxon>
        <taxon>Stephanstirmvirinae</taxon>
        <taxon>Phapecoctavirus</taxon>
        <taxon>Phapecoctavirus Ro121c4YLVW</taxon>
    </lineage>
</organism>
<sequence>MSTTITNLPETSKVNGSDYLVLDQPDKTVKSTVSNFLTDTGVVLATQLKDTDGADLIQSSNGNTVQEELNNNLLNDREQWRRSLAEAGLTLVDGSFEEGATVGSVTDAVWYIAGAQCYTWGSGFPKDVPPKSTPTSTGGVGPSAWVSVGDASLRLWVNKNTTIIFNSVSELISGILPSGDGATFSEGMTVKTYKNKHGIRSESEWLISTTQNDDTYSIPIAGGFNANLIVRESMGYDEFGFGGADADENSVAIDEANRVARANSIISKLSFPSGSYLSNTINLDVDRRGFTFSGAGNDATIIMSTSSDISLHHVGIDPRDRNRDRFHWHQTVEGFTVNGNISNNGASAAARAIYTAPYATVRNKSIDHRISNYDLLHLVMYWYGHSQGTKNGSTATKYGVRVRNNSIKLMGYIGSSDKAQCTLSIEGMSTTLTSPASINDNTVTVADASGFDTWFEIAFTNSTGGVETRRITAISGNVITLDRAMTSDFPSGTKVEVPIIGTSVIAATVETGEIRIGDSQATFVAGNYSEEAKIYVTKYPRSLTITGTSVAESSPSMTIEVDKRSTIKIDNNDATFSIAVNIKDRSGSIGDRIDLYNAPTIDISMSTRVQNPILLNGVYGLSSLKIEKTFDTVAQDNRFTRMKFTGLNHNSSVGGSTVEVMKLYQDSTQYGFDGYTFDLDVTCRRDAASSLATPGILKRYGTSSAVPATQNASPVSLFSDFNATSGYDVFIGASSNRGTINVRPHPTAQIKATINGVVTSVI</sequence>
<keyword evidence="2" id="KW-0378">Hydrolase</keyword>
<dbReference type="Gene3D" id="2.10.10.80">
    <property type="match status" value="1"/>
</dbReference>
<accession>A0A499Q6R7</accession>
<name>A0A499Q6R7_9CAUD</name>
<dbReference type="GeneID" id="62612244"/>
<dbReference type="EC" id="3.2.1.129" evidence="2"/>
<dbReference type="GO" id="GO:0016996">
    <property type="term" value="F:endo-alpha-(2,8)-sialidase activity"/>
    <property type="evidence" value="ECO:0007669"/>
    <property type="project" value="UniProtKB-EC"/>
</dbReference>
<keyword evidence="3" id="KW-1185">Reference proteome</keyword>